<evidence type="ECO:0000313" key="3">
    <source>
        <dbReference type="EMBL" id="CAA9429175.1"/>
    </source>
</evidence>
<dbReference type="Gene3D" id="1.10.357.10">
    <property type="entry name" value="Tetracycline Repressor, domain 2"/>
    <property type="match status" value="1"/>
</dbReference>
<gene>
    <name evidence="3" type="ORF">AVDCRST_MAG55-2527</name>
</gene>
<feature type="region of interest" description="Disordered" evidence="1">
    <location>
        <begin position="76"/>
        <end position="134"/>
    </location>
</feature>
<sequence>MERGLAPLAGTGDRAAAAGVLTDAFVARPRLCRLLRVLQSVLEQNVSRKVIADVKGEVLGLSQLSARALHARRWHVARGSPGAQRGLGPRPGGVSGAQAKHGAGSKKGGAGHVARPPRGTRWAARRVVRVPATR</sequence>
<organism evidence="3">
    <name type="scientific">uncultured Rubrobacteraceae bacterium</name>
    <dbReference type="NCBI Taxonomy" id="349277"/>
    <lineage>
        <taxon>Bacteria</taxon>
        <taxon>Bacillati</taxon>
        <taxon>Actinomycetota</taxon>
        <taxon>Rubrobacteria</taxon>
        <taxon>Rubrobacterales</taxon>
        <taxon>Rubrobacteraceae</taxon>
        <taxon>environmental samples</taxon>
    </lineage>
</organism>
<accession>A0A6J4Q6F7</accession>
<proteinExistence type="predicted"/>
<reference evidence="3" key="1">
    <citation type="submission" date="2020-02" db="EMBL/GenBank/DDBJ databases">
        <authorList>
            <person name="Meier V. D."/>
        </authorList>
    </citation>
    <scope>NUCLEOTIDE SEQUENCE</scope>
    <source>
        <strain evidence="3">AVDCRST_MAG55</strain>
    </source>
</reference>
<protein>
    <recommendedName>
        <fullName evidence="2">Tetracyclin repressor-like C-terminal domain-containing protein</fullName>
    </recommendedName>
</protein>
<dbReference type="EMBL" id="CADCUZ010000121">
    <property type="protein sequence ID" value="CAA9429175.1"/>
    <property type="molecule type" value="Genomic_DNA"/>
</dbReference>
<evidence type="ECO:0000259" key="2">
    <source>
        <dbReference type="Pfam" id="PF17929"/>
    </source>
</evidence>
<feature type="domain" description="Tetracyclin repressor-like C-terminal" evidence="2">
    <location>
        <begin position="17"/>
        <end position="71"/>
    </location>
</feature>
<dbReference type="InterPro" id="IPR041483">
    <property type="entry name" value="TetR_C_34"/>
</dbReference>
<name>A0A6J4Q6F7_9ACTN</name>
<dbReference type="AlphaFoldDB" id="A0A6J4Q6F7"/>
<dbReference type="Pfam" id="PF17929">
    <property type="entry name" value="TetR_C_34"/>
    <property type="match status" value="1"/>
</dbReference>
<evidence type="ECO:0000256" key="1">
    <source>
        <dbReference type="SAM" id="MobiDB-lite"/>
    </source>
</evidence>